<reference evidence="2 3" key="1">
    <citation type="submission" date="2013-04" db="EMBL/GenBank/DDBJ databases">
        <title>Draft genome of the heavy metal tolerant bacterium Lysinibacillus sphaericus strain OT4b.31.</title>
        <authorList>
            <person name="Pena-Montenegro T.D."/>
            <person name="Dussan J."/>
        </authorList>
    </citation>
    <scope>NUCLEOTIDE SEQUENCE [LARGE SCALE GENOMIC DNA]</scope>
    <source>
        <strain evidence="2 3">OT4b.31</strain>
    </source>
</reference>
<feature type="domain" description="Methyltransferase type 11" evidence="1">
    <location>
        <begin position="47"/>
        <end position="141"/>
    </location>
</feature>
<dbReference type="OrthoDB" id="9791837at2"/>
<dbReference type="CDD" id="cd02440">
    <property type="entry name" value="AdoMet_MTases"/>
    <property type="match status" value="1"/>
</dbReference>
<sequence length="244" mass="28068">MQQNIYDDPNFFKHYRQLRKTKYNFNTLLEQPALKSLLPDLCNLKVLDIGCGMGGFAKYCIENGAQHVTAIDISKNMLLIAQSVHAHPKIDFYQQSLEHFEAKPSSFDCIASSLVLHYISDFHALIGKITTMLRPNGVLIFSVEHPIVTARKEMESWIYDKDGNRCHYAIDDYQDEGLRKQTWFVEGVEKYHRTMSTIINTLIAHGLAIEKVIEPIPDREAIQTLSSLEKELRRPSFLLVKARK</sequence>
<evidence type="ECO:0000313" key="3">
    <source>
        <dbReference type="Proteomes" id="UP000013911"/>
    </source>
</evidence>
<dbReference type="Proteomes" id="UP000013911">
    <property type="component" value="Unassembled WGS sequence"/>
</dbReference>
<dbReference type="eggNOG" id="COG2226">
    <property type="taxonomic scope" value="Bacteria"/>
</dbReference>
<dbReference type="HOGENOM" id="CLU_049749_4_0_9"/>
<dbReference type="RefSeq" id="WP_010859197.1">
    <property type="nucleotide sequence ID" value="NZ_KB933398.1"/>
</dbReference>
<organism evidence="2 3">
    <name type="scientific">Lysinibacillus sphaericus OT4b.31</name>
    <dbReference type="NCBI Taxonomy" id="1285586"/>
    <lineage>
        <taxon>Bacteria</taxon>
        <taxon>Bacillati</taxon>
        <taxon>Bacillota</taxon>
        <taxon>Bacilli</taxon>
        <taxon>Bacillales</taxon>
        <taxon>Bacillaceae</taxon>
        <taxon>Lysinibacillus</taxon>
    </lineage>
</organism>
<dbReference type="PANTHER" id="PTHR43861:SF1">
    <property type="entry name" value="TRANS-ACONITATE 2-METHYLTRANSFERASE"/>
    <property type="match status" value="1"/>
</dbReference>
<proteinExistence type="predicted"/>
<protein>
    <recommendedName>
        <fullName evidence="1">Methyltransferase type 11 domain-containing protein</fullName>
    </recommendedName>
</protein>
<dbReference type="AlphaFoldDB" id="R7ZF52"/>
<name>R7ZF52_LYSSH</name>
<dbReference type="Pfam" id="PF08241">
    <property type="entry name" value="Methyltransf_11"/>
    <property type="match status" value="1"/>
</dbReference>
<dbReference type="PANTHER" id="PTHR43861">
    <property type="entry name" value="TRANS-ACONITATE 2-METHYLTRANSFERASE-RELATED"/>
    <property type="match status" value="1"/>
</dbReference>
<evidence type="ECO:0000259" key="1">
    <source>
        <dbReference type="Pfam" id="PF08241"/>
    </source>
</evidence>
<dbReference type="InterPro" id="IPR029063">
    <property type="entry name" value="SAM-dependent_MTases_sf"/>
</dbReference>
<dbReference type="SUPFAM" id="SSF53335">
    <property type="entry name" value="S-adenosyl-L-methionine-dependent methyltransferases"/>
    <property type="match status" value="1"/>
</dbReference>
<dbReference type="Gene3D" id="3.40.50.150">
    <property type="entry name" value="Vaccinia Virus protein VP39"/>
    <property type="match status" value="1"/>
</dbReference>
<dbReference type="InterPro" id="IPR013216">
    <property type="entry name" value="Methyltransf_11"/>
</dbReference>
<comment type="caution">
    <text evidence="2">The sequence shown here is derived from an EMBL/GenBank/DDBJ whole genome shotgun (WGS) entry which is preliminary data.</text>
</comment>
<dbReference type="EMBL" id="AQPX01000017">
    <property type="protein sequence ID" value="EON72713.1"/>
    <property type="molecule type" value="Genomic_DNA"/>
</dbReference>
<evidence type="ECO:0000313" key="2">
    <source>
        <dbReference type="EMBL" id="EON72713.1"/>
    </source>
</evidence>
<dbReference type="PATRIC" id="fig|1285586.5.peg.2283"/>
<dbReference type="GO" id="GO:0008757">
    <property type="term" value="F:S-adenosylmethionine-dependent methyltransferase activity"/>
    <property type="evidence" value="ECO:0007669"/>
    <property type="project" value="InterPro"/>
</dbReference>
<gene>
    <name evidence="2" type="ORF">H131_11248</name>
</gene>
<accession>R7ZF52</accession>